<dbReference type="Proteomes" id="UP000318141">
    <property type="component" value="Unassembled WGS sequence"/>
</dbReference>
<dbReference type="InterPro" id="IPR042230">
    <property type="entry name" value="CusF_sf"/>
</dbReference>
<dbReference type="Pfam" id="PF11604">
    <property type="entry name" value="CusF_Ec"/>
    <property type="match status" value="1"/>
</dbReference>
<sequence>MKRTHIRLARLAASLAFCAAGAMAHATTSEHAGHLTQPAEAAAPDMSMADGEVRKVDAANGKLTIRHGPLADLGMDAMTMVFRAGDAAMLEQVRAGDRIRFRAKRIDGVLTVTEMTAAN</sequence>
<proteinExistence type="predicted"/>
<gene>
    <name evidence="2" type="ORF">L602_002200000160</name>
</gene>
<dbReference type="Gene3D" id="2.40.50.320">
    <property type="entry name" value="Copper binding periplasmic protein CusF"/>
    <property type="match status" value="1"/>
</dbReference>
<comment type="caution">
    <text evidence="2">The sequence shown here is derived from an EMBL/GenBank/DDBJ whole genome shotgun (WGS) entry which is preliminary data.</text>
</comment>
<evidence type="ECO:0000313" key="2">
    <source>
        <dbReference type="EMBL" id="TWG85961.1"/>
    </source>
</evidence>
<protein>
    <submittedName>
        <fullName evidence="2">Cu/Ag efflux protein CusF</fullName>
    </submittedName>
</protein>
<reference evidence="2 3" key="1">
    <citation type="submission" date="2019-07" db="EMBL/GenBank/DDBJ databases">
        <title>Genome sequencing of lignin-degrading bacterial isolates.</title>
        <authorList>
            <person name="Gladden J."/>
        </authorList>
    </citation>
    <scope>NUCLEOTIDE SEQUENCE [LARGE SCALE GENOMIC DNA]</scope>
    <source>
        <strain evidence="2 3">J11</strain>
    </source>
</reference>
<evidence type="ECO:0000313" key="3">
    <source>
        <dbReference type="Proteomes" id="UP000318141"/>
    </source>
</evidence>
<feature type="signal peptide" evidence="1">
    <location>
        <begin position="1"/>
        <end position="24"/>
    </location>
</feature>
<accession>A0A562BLJ3</accession>
<dbReference type="InterPro" id="IPR021647">
    <property type="entry name" value="CusF_Ec"/>
</dbReference>
<keyword evidence="1" id="KW-0732">Signal</keyword>
<dbReference type="EMBL" id="VLJN01000015">
    <property type="protein sequence ID" value="TWG85961.1"/>
    <property type="molecule type" value="Genomic_DNA"/>
</dbReference>
<dbReference type="AlphaFoldDB" id="A0A562BLJ3"/>
<evidence type="ECO:0000256" key="1">
    <source>
        <dbReference type="SAM" id="SignalP"/>
    </source>
</evidence>
<name>A0A562BLJ3_9BURK</name>
<feature type="chain" id="PRO_5022028352" evidence="1">
    <location>
        <begin position="25"/>
        <end position="119"/>
    </location>
</feature>
<organism evidence="2 3">
    <name type="scientific">Cupriavidus gilardii J11</name>
    <dbReference type="NCBI Taxonomy" id="936133"/>
    <lineage>
        <taxon>Bacteria</taxon>
        <taxon>Pseudomonadati</taxon>
        <taxon>Pseudomonadota</taxon>
        <taxon>Betaproteobacteria</taxon>
        <taxon>Burkholderiales</taxon>
        <taxon>Burkholderiaceae</taxon>
        <taxon>Cupriavidus</taxon>
    </lineage>
</organism>
<keyword evidence="3" id="KW-1185">Reference proteome</keyword>
<dbReference type="OrthoDB" id="9180744at2"/>